<comment type="caution">
    <text evidence="1">The sequence shown here is derived from an EMBL/GenBank/DDBJ whole genome shotgun (WGS) entry which is preliminary data.</text>
</comment>
<protein>
    <submittedName>
        <fullName evidence="1">Uncharacterized protein</fullName>
    </submittedName>
</protein>
<sequence>MNAIKLAKELHETDAHSALLRVNKGRKQEDKLTKKQFLEKLRRAYFLNTGATGKSHNPQQNQPFSIWMKERFARVARFTFNHKGSETAYNQHSQYLKE</sequence>
<accession>A0A1D2QS47</accession>
<gene>
    <name evidence="1" type="ORF">AB835_03670</name>
</gene>
<evidence type="ECO:0000313" key="1">
    <source>
        <dbReference type="EMBL" id="ODS24409.1"/>
    </source>
</evidence>
<dbReference type="Proteomes" id="UP000242502">
    <property type="component" value="Unassembled WGS sequence"/>
</dbReference>
<proteinExistence type="predicted"/>
<organism evidence="1 2">
    <name type="scientific">Candidatus Endobugula sertula</name>
    <name type="common">Bugula neritina bacterial symbiont</name>
    <dbReference type="NCBI Taxonomy" id="62101"/>
    <lineage>
        <taxon>Bacteria</taxon>
        <taxon>Pseudomonadati</taxon>
        <taxon>Pseudomonadota</taxon>
        <taxon>Gammaproteobacteria</taxon>
        <taxon>Cellvibrionales</taxon>
        <taxon>Cellvibrionaceae</taxon>
        <taxon>Candidatus Endobugula</taxon>
    </lineage>
</organism>
<evidence type="ECO:0000313" key="2">
    <source>
        <dbReference type="Proteomes" id="UP000242502"/>
    </source>
</evidence>
<dbReference type="EMBL" id="MDLC01000009">
    <property type="protein sequence ID" value="ODS24409.1"/>
    <property type="molecule type" value="Genomic_DNA"/>
</dbReference>
<reference evidence="1 2" key="1">
    <citation type="journal article" date="2016" name="Appl. Environ. Microbiol.">
        <title>Lack of Overt Genome Reduction in the Bryostatin-Producing Bryozoan Symbiont "Candidatus Endobugula sertula".</title>
        <authorList>
            <person name="Miller I.J."/>
            <person name="Vanee N."/>
            <person name="Fong S.S."/>
            <person name="Lim-Fong G.E."/>
            <person name="Kwan J.C."/>
        </authorList>
    </citation>
    <scope>NUCLEOTIDE SEQUENCE [LARGE SCALE GENOMIC DNA]</scope>
    <source>
        <strain evidence="1">AB1-4</strain>
    </source>
</reference>
<dbReference type="AlphaFoldDB" id="A0A1D2QS47"/>
<name>A0A1D2QS47_9GAMM</name>